<dbReference type="GO" id="GO:0003677">
    <property type="term" value="F:DNA binding"/>
    <property type="evidence" value="ECO:0007669"/>
    <property type="project" value="TreeGrafter"/>
</dbReference>
<feature type="compositionally biased region" description="Basic and acidic residues" evidence="1">
    <location>
        <begin position="346"/>
        <end position="355"/>
    </location>
</feature>
<sequence>MALAAVQTAMNLEGKNVHPFFTKPSNGHALEPLPTANGTPIDDTHHDAAYSETDPKSANGQQKRARKTDAVKGRHAASHSKNQASLDRFTLPPAMQSTNETNVHDTNTPVEASLEVDPNLDRRKRQKTASPEPVFNMLNSAQPEPGAFNWHQQLQAEEEVMRSNGVQGTPRLAIDAPLNTLPKQVDQPDQAVEPNTLPVADLDIAANSNDPAASEPMKTTPKKQIRITKSGRLVSSPPKPTFEASPKKKRGRPRKEAKIIPTVTVIRYGTDAASRSALGQKIEDILNAKKKLVARPATQKKAPSKPAGPTHPFFLGKASKEALPAKVVTELPPATPRKSACTPGKLRAEFRRDQSPEGPQAFNRGLQSNRMGKQSGLNEASWPTGENAHVRNLDSTPSRLQNATSMQLPLRPRKLKNAVVTLPEHENVVERLAQNLKSHSGSKARSHSEFEPPEDVRLPKRLLTTGAEIQRRVREQLLVRLSSSGIPQDARQKSHPAVRDLFQGIESTLTLFDEGRCESQPWTLKYCPKYASHVLQTGMEAVVLKDWLQSLTVMAVSGASKVATTVDGKQPPRKKRKKALDDFIVPDGEGDEEEDMVMLPAAEGAGLPSRSFRQPQWIRNNNVVLISGPHGCGKSAAVYAVAKELGFEVFEIHAGMRRSGKDIQDKVGDMTANHLVNHKRSAASVQENVQAADDANDNRVDAVLEDDISSGRQATMASFFQLKPGTGAVKPKVKAKVPEVHKAPAPSAQATLPMAQASHTSQKQSLILIEEADILFDEDQQFWAQITKIASLSKRPIVITCNDERQIPMQDLPIAAILRLQPAPVELATDYLLVLAGREGHILERQAVKELYESKDYDLRASIMELDFWCQMSVGDRKGGLEWMYQRWPPGKDTNEHGQTLRVASEGTYKSGMGWLSHNVLETQGNPVFDKEEELLQEVWADWGISPSAWGIPEASGTRSSREPSTEWFDQLGDLISLDNYADSLSAADMFCRVGLPTYDPSSNQPTDSTQPAITEKSRLSYTLAAPLLQVDHSFDFLNLDTAFSTQTHLAIQRTYPDLSHSHSLSSTPNLRTESDYARAILHHRKILNTKTTLTRPDFALALDPLADPPDQLLPERSSFIFIPSSFDRTFSIITLDLAPYVRSIVAHELILEEQRVRMSSVLNTAGGIGGKRGRTTRASRVALEGGIRETKRKEKWFDADVDFDAVMRTAGREWAGMGWRCDGWNEEGSASYMGTRDGTASLAGTQDGDVIMEGSQE</sequence>
<dbReference type="PANTHER" id="PTHR23389:SF21">
    <property type="entry name" value="ATPASE FAMILY AAA DOMAIN-CONTAINING PROTEIN 5"/>
    <property type="match status" value="1"/>
</dbReference>
<gene>
    <name evidence="3" type="ORF">CC77DRAFT_984374</name>
</gene>
<dbReference type="STRING" id="5599.A0A177DWR6"/>
<reference evidence="3 4" key="1">
    <citation type="submission" date="2016-05" db="EMBL/GenBank/DDBJ databases">
        <title>Comparative analysis of secretome profiles of manganese(II)-oxidizing ascomycete fungi.</title>
        <authorList>
            <consortium name="DOE Joint Genome Institute"/>
            <person name="Zeiner C.A."/>
            <person name="Purvine S.O."/>
            <person name="Zink E.M."/>
            <person name="Wu S."/>
            <person name="Pasa-Tolic L."/>
            <person name="Chaput D.L."/>
            <person name="Haridas S."/>
            <person name="Grigoriev I.V."/>
            <person name="Santelli C.M."/>
            <person name="Hansel C.M."/>
        </authorList>
    </citation>
    <scope>NUCLEOTIDE SEQUENCE [LARGE SCALE GENOMIC DNA]</scope>
    <source>
        <strain evidence="3 4">SRC1lrK2f</strain>
    </source>
</reference>
<evidence type="ECO:0000313" key="4">
    <source>
        <dbReference type="Proteomes" id="UP000077248"/>
    </source>
</evidence>
<feature type="region of interest" description="Disordered" evidence="1">
    <location>
        <begin position="333"/>
        <end position="397"/>
    </location>
</feature>
<evidence type="ECO:0000259" key="2">
    <source>
        <dbReference type="SMART" id="SM00382"/>
    </source>
</evidence>
<dbReference type="EMBL" id="KV441473">
    <property type="protein sequence ID" value="OAG23442.1"/>
    <property type="molecule type" value="Genomic_DNA"/>
</dbReference>
<name>A0A177DWR6_ALTAL</name>
<feature type="compositionally biased region" description="Polar residues" evidence="1">
    <location>
        <begin position="365"/>
        <end position="378"/>
    </location>
</feature>
<dbReference type="InterPro" id="IPR027417">
    <property type="entry name" value="P-loop_NTPase"/>
</dbReference>
<dbReference type="GeneID" id="29121765"/>
<evidence type="ECO:0000256" key="1">
    <source>
        <dbReference type="SAM" id="MobiDB-lite"/>
    </source>
</evidence>
<feature type="region of interest" description="Disordered" evidence="1">
    <location>
        <begin position="23"/>
        <end position="89"/>
    </location>
</feature>
<evidence type="ECO:0000313" key="3">
    <source>
        <dbReference type="EMBL" id="OAG23442.1"/>
    </source>
</evidence>
<dbReference type="VEuPathDB" id="FungiDB:CC77DRAFT_984374"/>
<dbReference type="SMART" id="SM00382">
    <property type="entry name" value="AAA"/>
    <property type="match status" value="1"/>
</dbReference>
<dbReference type="KEGG" id="aalt:CC77DRAFT_984374"/>
<dbReference type="PANTHER" id="PTHR23389">
    <property type="entry name" value="CHROMOSOME TRANSMISSION FIDELITY FACTOR 18"/>
    <property type="match status" value="1"/>
</dbReference>
<protein>
    <recommendedName>
        <fullName evidence="2">AAA+ ATPase domain-containing protein</fullName>
    </recommendedName>
</protein>
<feature type="domain" description="AAA+ ATPase" evidence="2">
    <location>
        <begin position="620"/>
        <end position="833"/>
    </location>
</feature>
<feature type="compositionally biased region" description="Basic and acidic residues" evidence="1">
    <location>
        <begin position="42"/>
        <end position="55"/>
    </location>
</feature>
<feature type="compositionally biased region" description="Polar residues" evidence="1">
    <location>
        <begin position="95"/>
        <end position="110"/>
    </location>
</feature>
<dbReference type="Proteomes" id="UP000077248">
    <property type="component" value="Unassembled WGS sequence"/>
</dbReference>
<dbReference type="GO" id="GO:0005634">
    <property type="term" value="C:nucleus"/>
    <property type="evidence" value="ECO:0007669"/>
    <property type="project" value="TreeGrafter"/>
</dbReference>
<proteinExistence type="predicted"/>
<dbReference type="Gene3D" id="3.40.50.300">
    <property type="entry name" value="P-loop containing nucleotide triphosphate hydrolases"/>
    <property type="match status" value="1"/>
</dbReference>
<dbReference type="OMA" id="RNHLVQQ"/>
<dbReference type="InterPro" id="IPR003593">
    <property type="entry name" value="AAA+_ATPase"/>
</dbReference>
<feature type="region of interest" description="Disordered" evidence="1">
    <location>
        <begin position="229"/>
        <end position="256"/>
    </location>
</feature>
<organism evidence="3 4">
    <name type="scientific">Alternaria alternata</name>
    <name type="common">Alternaria rot fungus</name>
    <name type="synonym">Torula alternata</name>
    <dbReference type="NCBI Taxonomy" id="5599"/>
    <lineage>
        <taxon>Eukaryota</taxon>
        <taxon>Fungi</taxon>
        <taxon>Dikarya</taxon>
        <taxon>Ascomycota</taxon>
        <taxon>Pezizomycotina</taxon>
        <taxon>Dothideomycetes</taxon>
        <taxon>Pleosporomycetidae</taxon>
        <taxon>Pleosporales</taxon>
        <taxon>Pleosporineae</taxon>
        <taxon>Pleosporaceae</taxon>
        <taxon>Alternaria</taxon>
        <taxon>Alternaria sect. Alternaria</taxon>
        <taxon>Alternaria alternata complex</taxon>
    </lineage>
</organism>
<dbReference type="AlphaFoldDB" id="A0A177DWR6"/>
<dbReference type="Pfam" id="PF03215">
    <property type="entry name" value="Rad17"/>
    <property type="match status" value="1"/>
</dbReference>
<feature type="region of interest" description="Disordered" evidence="1">
    <location>
        <begin position="94"/>
        <end position="113"/>
    </location>
</feature>
<accession>A0A177DWR6</accession>
<dbReference type="SUPFAM" id="SSF52540">
    <property type="entry name" value="P-loop containing nucleoside triphosphate hydrolases"/>
    <property type="match status" value="1"/>
</dbReference>
<keyword evidence="4" id="KW-1185">Reference proteome</keyword>
<dbReference type="RefSeq" id="XP_018388863.1">
    <property type="nucleotide sequence ID" value="XM_018536171.1"/>
</dbReference>